<dbReference type="AlphaFoldDB" id="A0A1M7HQ55"/>
<evidence type="ECO:0000313" key="2">
    <source>
        <dbReference type="Proteomes" id="UP000184028"/>
    </source>
</evidence>
<name>A0A1M7HQ55_9FLAO</name>
<reference evidence="2" key="1">
    <citation type="submission" date="2016-11" db="EMBL/GenBank/DDBJ databases">
        <authorList>
            <person name="Varghese N."/>
            <person name="Submissions S."/>
        </authorList>
    </citation>
    <scope>NUCLEOTIDE SEQUENCE [LARGE SCALE GENOMIC DNA]</scope>
    <source>
        <strain evidence="2">DSM 24724</strain>
    </source>
</reference>
<proteinExistence type="predicted"/>
<protein>
    <submittedName>
        <fullName evidence="1">Uncharacterized protein</fullName>
    </submittedName>
</protein>
<keyword evidence="2" id="KW-1185">Reference proteome</keyword>
<dbReference type="Proteomes" id="UP000184028">
    <property type="component" value="Unassembled WGS sequence"/>
</dbReference>
<evidence type="ECO:0000313" key="1">
    <source>
        <dbReference type="EMBL" id="SHM30528.1"/>
    </source>
</evidence>
<accession>A0A1M7HQ55</accession>
<organism evidence="1 2">
    <name type="scientific">Flavobacterium chilense</name>
    <dbReference type="NCBI Taxonomy" id="946677"/>
    <lineage>
        <taxon>Bacteria</taxon>
        <taxon>Pseudomonadati</taxon>
        <taxon>Bacteroidota</taxon>
        <taxon>Flavobacteriia</taxon>
        <taxon>Flavobacteriales</taxon>
        <taxon>Flavobacteriaceae</taxon>
        <taxon>Flavobacterium</taxon>
    </lineage>
</organism>
<dbReference type="STRING" id="946677.SAMN05444484_10572"/>
<gene>
    <name evidence="1" type="ORF">SAMN05444484_10572</name>
</gene>
<sequence>MYEHSETELFKEIIHFMDISFPEWKTNKGLGTSATEFILHCIDFLSQCTLEKRDNEFNSESLTILYLSLAEDYERFKTEYQFIFLDFVLEKFTNEFDEDLEDEHLTDYRYNDLYENFLNKELEKVTYDFI</sequence>
<dbReference type="EMBL" id="FRBT01000005">
    <property type="protein sequence ID" value="SHM30528.1"/>
    <property type="molecule type" value="Genomic_DNA"/>
</dbReference>